<organism evidence="1 2">
    <name type="scientific">Ameca splendens</name>
    <dbReference type="NCBI Taxonomy" id="208324"/>
    <lineage>
        <taxon>Eukaryota</taxon>
        <taxon>Metazoa</taxon>
        <taxon>Chordata</taxon>
        <taxon>Craniata</taxon>
        <taxon>Vertebrata</taxon>
        <taxon>Euteleostomi</taxon>
        <taxon>Actinopterygii</taxon>
        <taxon>Neopterygii</taxon>
        <taxon>Teleostei</taxon>
        <taxon>Neoteleostei</taxon>
        <taxon>Acanthomorphata</taxon>
        <taxon>Ovalentaria</taxon>
        <taxon>Atherinomorphae</taxon>
        <taxon>Cyprinodontiformes</taxon>
        <taxon>Goodeidae</taxon>
        <taxon>Ameca</taxon>
    </lineage>
</organism>
<accession>A0ABV0Z237</accession>
<evidence type="ECO:0000313" key="2">
    <source>
        <dbReference type="Proteomes" id="UP001469553"/>
    </source>
</evidence>
<evidence type="ECO:0000313" key="1">
    <source>
        <dbReference type="EMBL" id="MEQ2300021.1"/>
    </source>
</evidence>
<comment type="caution">
    <text evidence="1">The sequence shown here is derived from an EMBL/GenBank/DDBJ whole genome shotgun (WGS) entry which is preliminary data.</text>
</comment>
<dbReference type="Proteomes" id="UP001469553">
    <property type="component" value="Unassembled WGS sequence"/>
</dbReference>
<dbReference type="EMBL" id="JAHRIP010048804">
    <property type="protein sequence ID" value="MEQ2300021.1"/>
    <property type="molecule type" value="Genomic_DNA"/>
</dbReference>
<sequence length="100" mass="11069">MLFIAYSSTFNTILPDILTWASHPPSLTGYKTFLPVAPKSSGLNLTYPPQLHSALALRRAVYSVLYLYSLYTYDWTAAHPPNATIKYADDTTVVGLISGR</sequence>
<name>A0ABV0Z237_9TELE</name>
<gene>
    <name evidence="1" type="ORF">AMECASPLE_020960</name>
</gene>
<keyword evidence="2" id="KW-1185">Reference proteome</keyword>
<protein>
    <submittedName>
        <fullName evidence="1">Uncharacterized protein</fullName>
    </submittedName>
</protein>
<proteinExistence type="predicted"/>
<reference evidence="1 2" key="1">
    <citation type="submission" date="2021-06" db="EMBL/GenBank/DDBJ databases">
        <authorList>
            <person name="Palmer J.M."/>
        </authorList>
    </citation>
    <scope>NUCLEOTIDE SEQUENCE [LARGE SCALE GENOMIC DNA]</scope>
    <source>
        <strain evidence="1 2">AS_MEX2019</strain>
        <tissue evidence="1">Muscle</tissue>
    </source>
</reference>